<accession>I4E6Z9</accession>
<gene>
    <name evidence="1" type="ORF">NMALPHA522_1576</name>
</gene>
<protein>
    <submittedName>
        <fullName evidence="1">Uncharacterized protein</fullName>
    </submittedName>
</protein>
<evidence type="ECO:0000313" key="1">
    <source>
        <dbReference type="EMBL" id="CCA45117.1"/>
    </source>
</evidence>
<reference evidence="1" key="1">
    <citation type="submission" date="2011-03" db="EMBL/GenBank/DDBJ databases">
        <title>Draft genome of Neisseria meningitidis strain alpha522.</title>
        <authorList>
            <person name="Schoen C."/>
            <person name="Blom J."/>
        </authorList>
    </citation>
    <scope>NUCLEOTIDE SEQUENCE</scope>
    <source>
        <strain evidence="1">Alpha522</strain>
    </source>
</reference>
<dbReference type="AlphaFoldDB" id="I4E6Z9"/>
<organism evidence="1">
    <name type="scientific">Neisseria meningitidis alpha522</name>
    <dbReference type="NCBI Taxonomy" id="996307"/>
    <lineage>
        <taxon>Bacteria</taxon>
        <taxon>Pseudomonadati</taxon>
        <taxon>Pseudomonadota</taxon>
        <taxon>Betaproteobacteria</taxon>
        <taxon>Neisseriales</taxon>
        <taxon>Neisseriaceae</taxon>
        <taxon>Neisseria</taxon>
    </lineage>
</organism>
<sequence>MQEVCAFLYATLWQDLGMSSEKPWEFIYNAVF</sequence>
<proteinExistence type="predicted"/>
<name>I4E6Z9_NEIME</name>
<dbReference type="EMBL" id="FR845715">
    <property type="protein sequence ID" value="CCA45117.1"/>
    <property type="molecule type" value="Genomic_DNA"/>
</dbReference>